<gene>
    <name evidence="3" type="ORF">JFP838_09360</name>
</gene>
<evidence type="ECO:0000313" key="3">
    <source>
        <dbReference type="EMBL" id="AMN35953.1"/>
    </source>
</evidence>
<dbReference type="PATRIC" id="fig|1502.177.peg.1920"/>
<dbReference type="EMBL" id="CP010994">
    <property type="protein sequence ID" value="AMN35953.1"/>
    <property type="molecule type" value="Genomic_DNA"/>
</dbReference>
<evidence type="ECO:0000256" key="1">
    <source>
        <dbReference type="ARBA" id="ARBA00004976"/>
    </source>
</evidence>
<protein>
    <submittedName>
        <fullName evidence="3">RelA/spoT family protein</fullName>
    </submittedName>
</protein>
<sequence>MELKVFEFTKGTLELLKEMKKDLAYSANLLDDFFYSLLENSCEGFFNISTRVKSASSLKEKIIRHNYYIKYDSPTDLFRNLSDLIGVRIECRFIEDEEHIFKFIRTIFNCTNKDGFSYSSQNPNIFLDLREHQPLKQKNGFELYRIDGFILNEEEKFNFELQIKSMVNNFWGEIEHKIIYKNYNMILGDKFYKNILNSIKNNLCLIDNQLLTIFNHVNSHMDNSNGVGLKKEGIEILLSKMIYDIYSSKVKHDLGISVDFRNACDIIIDYIFTKNNCNTSQEYYNTFVNTSVRLNEVFKDSISFKNKLSIGAEPLCFDSEFSNSIGNKLAHAMNYDFHWNLFFKILFQIEPGNNREDFYSFIRYLETIFSNRDSYLNLYLTFSAEEVSIIKEDILSSLNKAFLEIDSIKFIYRDRLSEIFKHIDDYVKFLCEGIDSYENYASHKYLYTEYLYLTILSSFNMDLDKNSILEFASELKNSKCKLRISYKGIKLLASTPENCTVNINELLEQIYIR</sequence>
<dbReference type="AlphaFoldDB" id="A0A127EJ72"/>
<dbReference type="InterPro" id="IPR043519">
    <property type="entry name" value="NT_sf"/>
</dbReference>
<name>A0A127EJ72_CLOPF</name>
<dbReference type="SMART" id="SM00954">
    <property type="entry name" value="RelA_SpoT"/>
    <property type="match status" value="1"/>
</dbReference>
<proteinExistence type="predicted"/>
<dbReference type="InterPro" id="IPR007685">
    <property type="entry name" value="RelA_SpoT"/>
</dbReference>
<dbReference type="UniPathway" id="UPA00908">
    <property type="reaction ID" value="UER00884"/>
</dbReference>
<dbReference type="RefSeq" id="WP_061428434.1">
    <property type="nucleotide sequence ID" value="NZ_CATNZO010000001.1"/>
</dbReference>
<dbReference type="CDD" id="cd05399">
    <property type="entry name" value="NT_Rel-Spo_like"/>
    <property type="match status" value="1"/>
</dbReference>
<dbReference type="Proteomes" id="UP000070260">
    <property type="component" value="Chromosome"/>
</dbReference>
<dbReference type="Gene3D" id="3.30.460.10">
    <property type="entry name" value="Beta Polymerase, domain 2"/>
    <property type="match status" value="1"/>
</dbReference>
<evidence type="ECO:0000313" key="4">
    <source>
        <dbReference type="Proteomes" id="UP000070260"/>
    </source>
</evidence>
<dbReference type="Pfam" id="PF04607">
    <property type="entry name" value="RelA_SpoT"/>
    <property type="match status" value="1"/>
</dbReference>
<dbReference type="PANTHER" id="PTHR41773:SF1">
    <property type="entry name" value="RELA_SPOT DOMAIN-CONTAINING PROTEIN"/>
    <property type="match status" value="1"/>
</dbReference>
<dbReference type="SUPFAM" id="SSF81301">
    <property type="entry name" value="Nucleotidyltransferase"/>
    <property type="match status" value="1"/>
</dbReference>
<comment type="pathway">
    <text evidence="1">Purine metabolism; ppGpp biosynthesis; ppGpp from GTP: step 1/2.</text>
</comment>
<organism evidence="3 4">
    <name type="scientific">Clostridium perfringens</name>
    <dbReference type="NCBI Taxonomy" id="1502"/>
    <lineage>
        <taxon>Bacteria</taxon>
        <taxon>Bacillati</taxon>
        <taxon>Bacillota</taxon>
        <taxon>Clostridia</taxon>
        <taxon>Eubacteriales</taxon>
        <taxon>Clostridiaceae</taxon>
        <taxon>Clostridium</taxon>
    </lineage>
</organism>
<feature type="domain" description="RelA/SpoT" evidence="2">
    <location>
        <begin position="50"/>
        <end position="186"/>
    </location>
</feature>
<reference evidence="3 4" key="1">
    <citation type="journal article" date="2016" name="PLoS ONE">
        <title>Plasmid Characterization and Chromosome Analysis of Two netF+ Clostridium perfringens Isolates Associated with Foal and Canine Necrotizing Enteritis.</title>
        <authorList>
            <person name="Mehdizadeh Gohari I."/>
            <person name="Kropinski A.M."/>
            <person name="Weese S.J."/>
            <person name="Parreira V.R."/>
            <person name="Whitehead A.E."/>
            <person name="Boerlin P."/>
            <person name="Prescott J.F."/>
        </authorList>
    </citation>
    <scope>NUCLEOTIDE SEQUENCE [LARGE SCALE GENOMIC DNA]</scope>
    <source>
        <strain evidence="3 4">JP838</strain>
    </source>
</reference>
<dbReference type="OrthoDB" id="1694513at2"/>
<dbReference type="GO" id="GO:0015970">
    <property type="term" value="P:guanosine tetraphosphate biosynthetic process"/>
    <property type="evidence" value="ECO:0007669"/>
    <property type="project" value="UniProtKB-UniPathway"/>
</dbReference>
<evidence type="ECO:0000259" key="2">
    <source>
        <dbReference type="SMART" id="SM00954"/>
    </source>
</evidence>
<accession>A0A127EJ72</accession>
<dbReference type="PANTHER" id="PTHR41773">
    <property type="entry name" value="GTP PYROPHOSPHATASE-RELATED"/>
    <property type="match status" value="1"/>
</dbReference>